<dbReference type="Proteomes" id="UP000029868">
    <property type="component" value="Unassembled WGS sequence"/>
</dbReference>
<comment type="caution">
    <text evidence="6">The sequence shown here is derived from an EMBL/GenBank/DDBJ whole genome shotgun (WGS) entry which is preliminary data.</text>
</comment>
<dbReference type="EMBL" id="JQEC01000004">
    <property type="protein sequence ID" value="KGJ96852.1"/>
    <property type="molecule type" value="Genomic_DNA"/>
</dbReference>
<sequence length="683" mass="76578">MLKANLTLLVILLLFVVNFTWATTQESLAERLANIESLVVSQPEQALTAIDRLKKSKIELTSTEKIKLIRHEVVANTYLNNHQVALSLIEEVKELAEYSSDKNSFWHYYNTKAIVYWHMDNIEGSLESNLKAYNVVKSIDEFSQIQAISEGNIGYAFIKLGFFKEAVTYLESALEKVLTGNNAAVIASTYNNLGEAYLGVKNYQKSAELLEKSLDMRLKHQLTFHSSFSYQNIGLLLYQQKQYQQAETAFNKAIEIREQAGFVKGLLVSKLALIQTYVASNQLAIAEQEVKNVILAAVEQKNNTSLAKAYDLQRKIFEHKKDYQSAYQALLLYQQTIEQVVSRKTSVKVASYLNTSEAISKDLNILSLKKNAEIKDLQVSSERQKTNIMLISGLCIFVILTIFLWVLQRSKQIIARSNSNLSETLTKLQQTQEQLVKSGKMSALTTLVSRMAHQVNTPLGIAVTGVSHIHEKVEVFGRLIKGGEVKKSEIDSLITGLNKGCELSLNSMNNVANLISQFKLISESLEAEKQQEFEVLDHLIKQTDLMLILLKQDKPVINVYGDKVLILGYPEALNKVISQLITNSIDHAFEGTLAPQIDIKIAKTDTHVEVKYQDNGKGIDPTIVNDVFEPFCTTKMGNKNLGMGLSIVYNLVVQLMQGDIQCYDKQGNGIIFCITLPLSVKSV</sequence>
<organism evidence="6 7">
    <name type="scientific">Colwellia psychrerythraea</name>
    <name type="common">Vibrio psychroerythus</name>
    <dbReference type="NCBI Taxonomy" id="28229"/>
    <lineage>
        <taxon>Bacteria</taxon>
        <taxon>Pseudomonadati</taxon>
        <taxon>Pseudomonadota</taxon>
        <taxon>Gammaproteobacteria</taxon>
        <taxon>Alteromonadales</taxon>
        <taxon>Colwelliaceae</taxon>
        <taxon>Colwellia</taxon>
    </lineage>
</organism>
<dbReference type="SUPFAM" id="SSF48452">
    <property type="entry name" value="TPR-like"/>
    <property type="match status" value="1"/>
</dbReference>
<feature type="domain" description="Histidine kinase" evidence="5">
    <location>
        <begin position="450"/>
        <end position="680"/>
    </location>
</feature>
<keyword evidence="4" id="KW-1133">Transmembrane helix</keyword>
<dbReference type="RefSeq" id="WP_033080643.1">
    <property type="nucleotide sequence ID" value="NZ_JQEC01000004.1"/>
</dbReference>
<evidence type="ECO:0000313" key="7">
    <source>
        <dbReference type="Proteomes" id="UP000029868"/>
    </source>
</evidence>
<evidence type="ECO:0000256" key="2">
    <source>
        <dbReference type="ARBA" id="ARBA00012438"/>
    </source>
</evidence>
<dbReference type="InterPro" id="IPR003594">
    <property type="entry name" value="HATPase_dom"/>
</dbReference>
<dbReference type="PANTHER" id="PTHR43065:SF42">
    <property type="entry name" value="TWO-COMPONENT SENSOR PPRA"/>
    <property type="match status" value="1"/>
</dbReference>
<keyword evidence="6" id="KW-0547">Nucleotide-binding</keyword>
<evidence type="ECO:0000256" key="3">
    <source>
        <dbReference type="PROSITE-ProRule" id="PRU00339"/>
    </source>
</evidence>
<dbReference type="Gene3D" id="1.25.40.10">
    <property type="entry name" value="Tetratricopeptide repeat domain"/>
    <property type="match status" value="1"/>
</dbReference>
<dbReference type="InterPro" id="IPR011990">
    <property type="entry name" value="TPR-like_helical_dom_sf"/>
</dbReference>
<feature type="transmembrane region" description="Helical" evidence="4">
    <location>
        <begin position="388"/>
        <end position="407"/>
    </location>
</feature>
<reference evidence="6 7" key="1">
    <citation type="submission" date="2014-08" db="EMBL/GenBank/DDBJ databases">
        <title>Genomic and Phenotypic Diversity of Colwellia psychrerythraea strains from Disparate Marine Basins.</title>
        <authorList>
            <person name="Techtmann S.M."/>
            <person name="Stelling S.C."/>
            <person name="Utturkar S.M."/>
            <person name="Alshibli N."/>
            <person name="Harris A."/>
            <person name="Brown S.D."/>
            <person name="Hazen T.C."/>
        </authorList>
    </citation>
    <scope>NUCLEOTIDE SEQUENCE [LARGE SCALE GENOMIC DNA]</scope>
    <source>
        <strain evidence="6 7">GAB14E</strain>
    </source>
</reference>
<dbReference type="EC" id="2.7.13.3" evidence="2"/>
<protein>
    <recommendedName>
        <fullName evidence="2">histidine kinase</fullName>
        <ecNumber evidence="2">2.7.13.3</ecNumber>
    </recommendedName>
</protein>
<feature type="repeat" description="TPR" evidence="3">
    <location>
        <begin position="227"/>
        <end position="260"/>
    </location>
</feature>
<dbReference type="SUPFAM" id="SSF55874">
    <property type="entry name" value="ATPase domain of HSP90 chaperone/DNA topoisomerase II/histidine kinase"/>
    <property type="match status" value="1"/>
</dbReference>
<dbReference type="PATRIC" id="fig|28229.3.peg.477"/>
<keyword evidence="4" id="KW-0472">Membrane</keyword>
<dbReference type="PANTHER" id="PTHR43065">
    <property type="entry name" value="SENSOR HISTIDINE KINASE"/>
    <property type="match status" value="1"/>
</dbReference>
<dbReference type="SMART" id="SM00387">
    <property type="entry name" value="HATPase_c"/>
    <property type="match status" value="1"/>
</dbReference>
<dbReference type="PROSITE" id="PS50005">
    <property type="entry name" value="TPR"/>
    <property type="match status" value="2"/>
</dbReference>
<dbReference type="Gene3D" id="3.30.565.10">
    <property type="entry name" value="Histidine kinase-like ATPase, C-terminal domain"/>
    <property type="match status" value="1"/>
</dbReference>
<dbReference type="Pfam" id="PF13424">
    <property type="entry name" value="TPR_12"/>
    <property type="match status" value="1"/>
</dbReference>
<dbReference type="Pfam" id="PF02518">
    <property type="entry name" value="HATPase_c"/>
    <property type="match status" value="1"/>
</dbReference>
<name>A0A099L3V6_COLPS</name>
<gene>
    <name evidence="6" type="ORF">GAB14E_1320</name>
</gene>
<evidence type="ECO:0000259" key="5">
    <source>
        <dbReference type="PROSITE" id="PS50109"/>
    </source>
</evidence>
<comment type="catalytic activity">
    <reaction evidence="1">
        <text>ATP + protein L-histidine = ADP + protein N-phospho-L-histidine.</text>
        <dbReference type="EC" id="2.7.13.3"/>
    </reaction>
</comment>
<dbReference type="Gene3D" id="1.10.287.130">
    <property type="match status" value="1"/>
</dbReference>
<dbReference type="InterPro" id="IPR005467">
    <property type="entry name" value="His_kinase_dom"/>
</dbReference>
<dbReference type="InterPro" id="IPR036890">
    <property type="entry name" value="HATPase_C_sf"/>
</dbReference>
<keyword evidence="6" id="KW-0067">ATP-binding</keyword>
<keyword evidence="3" id="KW-0802">TPR repeat</keyword>
<dbReference type="PROSITE" id="PS50109">
    <property type="entry name" value="HIS_KIN"/>
    <property type="match status" value="1"/>
</dbReference>
<dbReference type="GO" id="GO:0004673">
    <property type="term" value="F:protein histidine kinase activity"/>
    <property type="evidence" value="ECO:0007669"/>
    <property type="project" value="UniProtKB-EC"/>
</dbReference>
<keyword evidence="4" id="KW-0812">Transmembrane</keyword>
<evidence type="ECO:0000256" key="4">
    <source>
        <dbReference type="SAM" id="Phobius"/>
    </source>
</evidence>
<evidence type="ECO:0000256" key="1">
    <source>
        <dbReference type="ARBA" id="ARBA00000085"/>
    </source>
</evidence>
<feature type="repeat" description="TPR" evidence="3">
    <location>
        <begin position="187"/>
        <end position="220"/>
    </location>
</feature>
<dbReference type="GO" id="GO:0005524">
    <property type="term" value="F:ATP binding"/>
    <property type="evidence" value="ECO:0007669"/>
    <property type="project" value="UniProtKB-KW"/>
</dbReference>
<proteinExistence type="predicted"/>
<dbReference type="AlphaFoldDB" id="A0A099L3V6"/>
<dbReference type="InterPro" id="IPR004358">
    <property type="entry name" value="Sig_transdc_His_kin-like_C"/>
</dbReference>
<dbReference type="InterPro" id="IPR019734">
    <property type="entry name" value="TPR_rpt"/>
</dbReference>
<evidence type="ECO:0000313" key="6">
    <source>
        <dbReference type="EMBL" id="KGJ96852.1"/>
    </source>
</evidence>
<dbReference type="PRINTS" id="PR00344">
    <property type="entry name" value="BCTRLSENSOR"/>
</dbReference>
<dbReference type="SMART" id="SM00028">
    <property type="entry name" value="TPR"/>
    <property type="match status" value="4"/>
</dbReference>
<dbReference type="OrthoDB" id="6315947at2"/>
<accession>A0A099L3V6</accession>